<proteinExistence type="inferred from homology"/>
<dbReference type="InterPro" id="IPR004839">
    <property type="entry name" value="Aminotransferase_I/II_large"/>
</dbReference>
<dbReference type="PRINTS" id="PR00035">
    <property type="entry name" value="HTHGNTR"/>
</dbReference>
<dbReference type="Gene3D" id="3.40.640.10">
    <property type="entry name" value="Type I PLP-dependent aspartate aminotransferase-like (Major domain)"/>
    <property type="match status" value="1"/>
</dbReference>
<dbReference type="RefSeq" id="WP_263342149.1">
    <property type="nucleotide sequence ID" value="NZ_JAGSYH010000009.1"/>
</dbReference>
<evidence type="ECO:0000256" key="1">
    <source>
        <dbReference type="ARBA" id="ARBA00005384"/>
    </source>
</evidence>
<protein>
    <submittedName>
        <fullName evidence="7">PLP-dependent aminotransferase family protein</fullName>
    </submittedName>
</protein>
<dbReference type="Proteomes" id="UP001596091">
    <property type="component" value="Unassembled WGS sequence"/>
</dbReference>
<evidence type="ECO:0000313" key="8">
    <source>
        <dbReference type="Proteomes" id="UP001596091"/>
    </source>
</evidence>
<gene>
    <name evidence="7" type="ORF">ACFPT7_19055</name>
</gene>
<dbReference type="SUPFAM" id="SSF53383">
    <property type="entry name" value="PLP-dependent transferases"/>
    <property type="match status" value="1"/>
</dbReference>
<dbReference type="CDD" id="cd07377">
    <property type="entry name" value="WHTH_GntR"/>
    <property type="match status" value="1"/>
</dbReference>
<keyword evidence="7" id="KW-0032">Aminotransferase</keyword>
<keyword evidence="8" id="KW-1185">Reference proteome</keyword>
<evidence type="ECO:0000313" key="7">
    <source>
        <dbReference type="EMBL" id="MFC5864413.1"/>
    </source>
</evidence>
<dbReference type="InterPro" id="IPR036388">
    <property type="entry name" value="WH-like_DNA-bd_sf"/>
</dbReference>
<dbReference type="Pfam" id="PF00155">
    <property type="entry name" value="Aminotran_1_2"/>
    <property type="match status" value="1"/>
</dbReference>
<evidence type="ECO:0000259" key="6">
    <source>
        <dbReference type="PROSITE" id="PS50949"/>
    </source>
</evidence>
<evidence type="ECO:0000256" key="5">
    <source>
        <dbReference type="ARBA" id="ARBA00023163"/>
    </source>
</evidence>
<dbReference type="Pfam" id="PF00392">
    <property type="entry name" value="GntR"/>
    <property type="match status" value="1"/>
</dbReference>
<dbReference type="CDD" id="cd00609">
    <property type="entry name" value="AAT_like"/>
    <property type="match status" value="1"/>
</dbReference>
<evidence type="ECO:0000256" key="3">
    <source>
        <dbReference type="ARBA" id="ARBA00023015"/>
    </source>
</evidence>
<dbReference type="PANTHER" id="PTHR46577">
    <property type="entry name" value="HTH-TYPE TRANSCRIPTIONAL REGULATORY PROTEIN GABR"/>
    <property type="match status" value="1"/>
</dbReference>
<dbReference type="GO" id="GO:0008483">
    <property type="term" value="F:transaminase activity"/>
    <property type="evidence" value="ECO:0007669"/>
    <property type="project" value="UniProtKB-KW"/>
</dbReference>
<dbReference type="InterPro" id="IPR015424">
    <property type="entry name" value="PyrdxlP-dep_Trfase"/>
</dbReference>
<keyword evidence="7" id="KW-0808">Transferase</keyword>
<evidence type="ECO:0000256" key="4">
    <source>
        <dbReference type="ARBA" id="ARBA00023125"/>
    </source>
</evidence>
<dbReference type="SMART" id="SM00345">
    <property type="entry name" value="HTH_GNTR"/>
    <property type="match status" value="1"/>
</dbReference>
<dbReference type="InterPro" id="IPR000524">
    <property type="entry name" value="Tscrpt_reg_HTH_GntR"/>
</dbReference>
<keyword evidence="5" id="KW-0804">Transcription</keyword>
<dbReference type="InterPro" id="IPR036390">
    <property type="entry name" value="WH_DNA-bd_sf"/>
</dbReference>
<keyword evidence="2" id="KW-0663">Pyridoxal phosphate</keyword>
<organism evidence="7 8">
    <name type="scientific">Acidicapsa dinghuensis</name>
    <dbReference type="NCBI Taxonomy" id="2218256"/>
    <lineage>
        <taxon>Bacteria</taxon>
        <taxon>Pseudomonadati</taxon>
        <taxon>Acidobacteriota</taxon>
        <taxon>Terriglobia</taxon>
        <taxon>Terriglobales</taxon>
        <taxon>Acidobacteriaceae</taxon>
        <taxon>Acidicapsa</taxon>
    </lineage>
</organism>
<accession>A0ABW1ELX3</accession>
<evidence type="ECO:0000256" key="2">
    <source>
        <dbReference type="ARBA" id="ARBA00022898"/>
    </source>
</evidence>
<feature type="domain" description="HTH gntR-type" evidence="6">
    <location>
        <begin position="19"/>
        <end position="87"/>
    </location>
</feature>
<comment type="similarity">
    <text evidence="1">In the C-terminal section; belongs to the class-I pyridoxal-phosphate-dependent aminotransferase family.</text>
</comment>
<dbReference type="InterPro" id="IPR015421">
    <property type="entry name" value="PyrdxlP-dep_Trfase_major"/>
</dbReference>
<dbReference type="PANTHER" id="PTHR46577:SF1">
    <property type="entry name" value="HTH-TYPE TRANSCRIPTIONAL REGULATORY PROTEIN GABR"/>
    <property type="match status" value="1"/>
</dbReference>
<keyword evidence="3" id="KW-0805">Transcription regulation</keyword>
<reference evidence="8" key="1">
    <citation type="journal article" date="2019" name="Int. J. Syst. Evol. Microbiol.">
        <title>The Global Catalogue of Microorganisms (GCM) 10K type strain sequencing project: providing services to taxonomists for standard genome sequencing and annotation.</title>
        <authorList>
            <consortium name="The Broad Institute Genomics Platform"/>
            <consortium name="The Broad Institute Genome Sequencing Center for Infectious Disease"/>
            <person name="Wu L."/>
            <person name="Ma J."/>
        </authorList>
    </citation>
    <scope>NUCLEOTIDE SEQUENCE [LARGE SCALE GENOMIC DNA]</scope>
    <source>
        <strain evidence="8">JCM 4087</strain>
    </source>
</reference>
<dbReference type="InterPro" id="IPR051446">
    <property type="entry name" value="HTH_trans_reg/aminotransferase"/>
</dbReference>
<keyword evidence="4" id="KW-0238">DNA-binding</keyword>
<dbReference type="PROSITE" id="PS50949">
    <property type="entry name" value="HTH_GNTR"/>
    <property type="match status" value="1"/>
</dbReference>
<sequence length="493" mass="54706">MPKTVSSFEFTLDSRPQDQTLTGWLYGELRSAILEGRLAPGTRLPASRDFASQYGLSRGTVVSVFERLQAEGYVTSRVGVGTLVNRVSVVRPARQMSVTPPAYVRRAIATHKLPRPLVDLPFTRGVRPFRIGAPDTKAFPAKVWGRIAARYARNFGSWLETEADVRGYRPMRDAIADYLRATRGVRCNPEQIFIVSGVQQALDLLARVLLKEHDQVWMEDPGYFGATIAFGNVGAEIIPVPVDEEGLLVSAGETICPHARGVYLTPAHQFPQGVTMSLERRMAILKWAKRTGAFIIEDDYDSEFRFEGQPVPSLHSLDNYSNVILIGSFSKTLFPSLRLGYVVLPPSLVDCFLAFRYQTDFRNSHVDQAILCEFIVQGHFARHMRRMRELYGSRLAAMIDGGKQHLSGLLDISNVQAGLYTIGFLTNGMTSRQAEKAAAVQGIEALGVDRYTFKHPDPKGVVLGFAAYPEPAIRKALIQLAKAFSKEPSGRRG</sequence>
<dbReference type="EMBL" id="JBHSPH010000009">
    <property type="protein sequence ID" value="MFC5864413.1"/>
    <property type="molecule type" value="Genomic_DNA"/>
</dbReference>
<dbReference type="Gene3D" id="1.10.10.10">
    <property type="entry name" value="Winged helix-like DNA-binding domain superfamily/Winged helix DNA-binding domain"/>
    <property type="match status" value="1"/>
</dbReference>
<comment type="caution">
    <text evidence="7">The sequence shown here is derived from an EMBL/GenBank/DDBJ whole genome shotgun (WGS) entry which is preliminary data.</text>
</comment>
<dbReference type="SUPFAM" id="SSF46785">
    <property type="entry name" value="Winged helix' DNA-binding domain"/>
    <property type="match status" value="1"/>
</dbReference>
<name>A0ABW1ELX3_9BACT</name>